<dbReference type="WBParaSite" id="TCLT_0000911201-mRNA-1">
    <property type="protein sequence ID" value="TCLT_0000911201-mRNA-1"/>
    <property type="gene ID" value="TCLT_0000911201"/>
</dbReference>
<name>A0A0N5D7Q5_THECL</name>
<evidence type="ECO:0000313" key="3">
    <source>
        <dbReference type="Proteomes" id="UP000276776"/>
    </source>
</evidence>
<organism evidence="4">
    <name type="scientific">Thelazia callipaeda</name>
    <name type="common">Oriental eyeworm</name>
    <name type="synonym">Parasitic nematode</name>
    <dbReference type="NCBI Taxonomy" id="103827"/>
    <lineage>
        <taxon>Eukaryota</taxon>
        <taxon>Metazoa</taxon>
        <taxon>Ecdysozoa</taxon>
        <taxon>Nematoda</taxon>
        <taxon>Chromadorea</taxon>
        <taxon>Rhabditida</taxon>
        <taxon>Spirurina</taxon>
        <taxon>Spiruromorpha</taxon>
        <taxon>Thelazioidea</taxon>
        <taxon>Thelaziidae</taxon>
        <taxon>Thelazia</taxon>
    </lineage>
</organism>
<dbReference type="OrthoDB" id="193931at2759"/>
<gene>
    <name evidence="2" type="ORF">TCLT_LOCUS9101</name>
</gene>
<feature type="region of interest" description="Disordered" evidence="1">
    <location>
        <begin position="1"/>
        <end position="37"/>
    </location>
</feature>
<dbReference type="STRING" id="103827.A0A0N5D7Q5"/>
<dbReference type="EMBL" id="UYYF01004732">
    <property type="protein sequence ID" value="VDN06707.1"/>
    <property type="molecule type" value="Genomic_DNA"/>
</dbReference>
<protein>
    <submittedName>
        <fullName evidence="4">DDX42</fullName>
    </submittedName>
</protein>
<reference evidence="2 3" key="2">
    <citation type="submission" date="2018-11" db="EMBL/GenBank/DDBJ databases">
        <authorList>
            <consortium name="Pathogen Informatics"/>
        </authorList>
    </citation>
    <scope>NUCLEOTIDE SEQUENCE [LARGE SCALE GENOMIC DNA]</scope>
</reference>
<evidence type="ECO:0000313" key="2">
    <source>
        <dbReference type="EMBL" id="VDN06707.1"/>
    </source>
</evidence>
<proteinExistence type="predicted"/>
<keyword evidence="3" id="KW-1185">Reference proteome</keyword>
<dbReference type="Proteomes" id="UP000276776">
    <property type="component" value="Unassembled WGS sequence"/>
</dbReference>
<feature type="compositionally biased region" description="Acidic residues" evidence="1">
    <location>
        <begin position="23"/>
        <end position="37"/>
    </location>
</feature>
<sequence length="140" mass="15775">GNSFEDENDENSRIEKKIKENSQESDEEVEESDSEIDELGNEVDQIENGEDDSFGTVVSKQNMLVGENNPPLDSHVISVQPQLLETFDRGLARRQSKGKYQAKKYIMTYPKPIDDSGDDIPGSIGKKITKRWLKTQDPDG</sequence>
<accession>A0A0N5D7Q5</accession>
<evidence type="ECO:0000256" key="1">
    <source>
        <dbReference type="SAM" id="MobiDB-lite"/>
    </source>
</evidence>
<feature type="compositionally biased region" description="Basic and acidic residues" evidence="1">
    <location>
        <begin position="10"/>
        <end position="22"/>
    </location>
</feature>
<evidence type="ECO:0000313" key="4">
    <source>
        <dbReference type="WBParaSite" id="TCLT_0000911201-mRNA-1"/>
    </source>
</evidence>
<dbReference type="AlphaFoldDB" id="A0A0N5D7Q5"/>
<reference evidence="4" key="1">
    <citation type="submission" date="2016-04" db="UniProtKB">
        <authorList>
            <consortium name="WormBaseParasite"/>
        </authorList>
    </citation>
    <scope>IDENTIFICATION</scope>
</reference>